<protein>
    <submittedName>
        <fullName evidence="7">Lactate dehydrogenase-like 2-hydroxyacid dehydrogenase</fullName>
    </submittedName>
</protein>
<evidence type="ECO:0000256" key="3">
    <source>
        <dbReference type="ARBA" id="ARBA00023027"/>
    </source>
</evidence>
<accession>A0A4R3JHS2</accession>
<dbReference type="Proteomes" id="UP000295304">
    <property type="component" value="Unassembled WGS sequence"/>
</dbReference>
<dbReference type="EMBL" id="SLZW01000001">
    <property type="protein sequence ID" value="TCS64806.1"/>
    <property type="molecule type" value="Genomic_DNA"/>
</dbReference>
<dbReference type="PANTHER" id="PTHR10996">
    <property type="entry name" value="2-HYDROXYACID DEHYDROGENASE-RELATED"/>
    <property type="match status" value="1"/>
</dbReference>
<comment type="similarity">
    <text evidence="1 4">Belongs to the D-isomer specific 2-hydroxyacid dehydrogenase family.</text>
</comment>
<name>A0A4R3JHS2_9PROT</name>
<dbReference type="GO" id="GO:0051287">
    <property type="term" value="F:NAD binding"/>
    <property type="evidence" value="ECO:0007669"/>
    <property type="project" value="InterPro"/>
</dbReference>
<evidence type="ECO:0000313" key="8">
    <source>
        <dbReference type="Proteomes" id="UP000295304"/>
    </source>
</evidence>
<dbReference type="SUPFAM" id="SSF52283">
    <property type="entry name" value="Formate/glycerate dehydrogenase catalytic domain-like"/>
    <property type="match status" value="1"/>
</dbReference>
<keyword evidence="3" id="KW-0520">NAD</keyword>
<organism evidence="7 8">
    <name type="scientific">Varunaivibrio sulfuroxidans</name>
    <dbReference type="NCBI Taxonomy" id="1773489"/>
    <lineage>
        <taxon>Bacteria</taxon>
        <taxon>Pseudomonadati</taxon>
        <taxon>Pseudomonadota</taxon>
        <taxon>Alphaproteobacteria</taxon>
        <taxon>Rhodospirillales</taxon>
        <taxon>Magnetovibrionaceae</taxon>
        <taxon>Varunaivibrio</taxon>
    </lineage>
</organism>
<dbReference type="GO" id="GO:0016618">
    <property type="term" value="F:hydroxypyruvate reductase [NAD(P)H] activity"/>
    <property type="evidence" value="ECO:0007669"/>
    <property type="project" value="TreeGrafter"/>
</dbReference>
<keyword evidence="8" id="KW-1185">Reference proteome</keyword>
<dbReference type="InterPro" id="IPR036291">
    <property type="entry name" value="NAD(P)-bd_dom_sf"/>
</dbReference>
<dbReference type="InterPro" id="IPR006139">
    <property type="entry name" value="D-isomer_2_OHA_DH_cat_dom"/>
</dbReference>
<dbReference type="InterPro" id="IPR029753">
    <property type="entry name" value="D-isomer_DH_CS"/>
</dbReference>
<dbReference type="GO" id="GO:0005829">
    <property type="term" value="C:cytosol"/>
    <property type="evidence" value="ECO:0007669"/>
    <property type="project" value="TreeGrafter"/>
</dbReference>
<proteinExistence type="inferred from homology"/>
<dbReference type="SUPFAM" id="SSF51735">
    <property type="entry name" value="NAD(P)-binding Rossmann-fold domains"/>
    <property type="match status" value="1"/>
</dbReference>
<dbReference type="PANTHER" id="PTHR10996:SF283">
    <property type="entry name" value="GLYOXYLATE_HYDROXYPYRUVATE REDUCTASE B"/>
    <property type="match status" value="1"/>
</dbReference>
<evidence type="ECO:0000256" key="2">
    <source>
        <dbReference type="ARBA" id="ARBA00023002"/>
    </source>
</evidence>
<evidence type="ECO:0000256" key="4">
    <source>
        <dbReference type="RuleBase" id="RU003719"/>
    </source>
</evidence>
<dbReference type="Gene3D" id="3.40.50.720">
    <property type="entry name" value="NAD(P)-binding Rossmann-like Domain"/>
    <property type="match status" value="2"/>
</dbReference>
<dbReference type="PROSITE" id="PS00670">
    <property type="entry name" value="D_2_HYDROXYACID_DH_2"/>
    <property type="match status" value="1"/>
</dbReference>
<keyword evidence="2 4" id="KW-0560">Oxidoreductase</keyword>
<evidence type="ECO:0000259" key="6">
    <source>
        <dbReference type="Pfam" id="PF02826"/>
    </source>
</evidence>
<dbReference type="Pfam" id="PF00389">
    <property type="entry name" value="2-Hacid_dh"/>
    <property type="match status" value="1"/>
</dbReference>
<dbReference type="CDD" id="cd05301">
    <property type="entry name" value="GDH"/>
    <property type="match status" value="1"/>
</dbReference>
<dbReference type="AlphaFoldDB" id="A0A4R3JHS2"/>
<dbReference type="Pfam" id="PF02826">
    <property type="entry name" value="2-Hacid_dh_C"/>
    <property type="match status" value="1"/>
</dbReference>
<dbReference type="GO" id="GO:0030267">
    <property type="term" value="F:glyoxylate reductase (NADPH) activity"/>
    <property type="evidence" value="ECO:0007669"/>
    <property type="project" value="TreeGrafter"/>
</dbReference>
<dbReference type="PROSITE" id="PS00065">
    <property type="entry name" value="D_2_HYDROXYACID_DH_1"/>
    <property type="match status" value="1"/>
</dbReference>
<evidence type="ECO:0000259" key="5">
    <source>
        <dbReference type="Pfam" id="PF00389"/>
    </source>
</evidence>
<gene>
    <name evidence="7" type="ORF">EDD55_101135</name>
</gene>
<dbReference type="RefSeq" id="WP_132937558.1">
    <property type="nucleotide sequence ID" value="NZ_CP119676.1"/>
</dbReference>
<dbReference type="FunFam" id="3.40.50.720:FF:000203">
    <property type="entry name" value="D-3-phosphoglycerate dehydrogenase (SerA)"/>
    <property type="match status" value="1"/>
</dbReference>
<dbReference type="InterPro" id="IPR050223">
    <property type="entry name" value="D-isomer_2-hydroxyacid_DH"/>
</dbReference>
<dbReference type="InterPro" id="IPR029752">
    <property type="entry name" value="D-isomer_DH_CS1"/>
</dbReference>
<dbReference type="OrthoDB" id="9793626at2"/>
<dbReference type="InterPro" id="IPR006140">
    <property type="entry name" value="D-isomer_DH_NAD-bd"/>
</dbReference>
<feature type="domain" description="D-isomer specific 2-hydroxyacid dehydrogenase catalytic" evidence="5">
    <location>
        <begin position="10"/>
        <end position="320"/>
    </location>
</feature>
<reference evidence="7 8" key="1">
    <citation type="submission" date="2019-03" db="EMBL/GenBank/DDBJ databases">
        <title>Genomic Encyclopedia of Type Strains, Phase IV (KMG-IV): sequencing the most valuable type-strain genomes for metagenomic binning, comparative biology and taxonomic classification.</title>
        <authorList>
            <person name="Goeker M."/>
        </authorList>
    </citation>
    <scope>NUCLEOTIDE SEQUENCE [LARGE SCALE GENOMIC DNA]</scope>
    <source>
        <strain evidence="7 8">DSM 101688</strain>
    </source>
</reference>
<evidence type="ECO:0000313" key="7">
    <source>
        <dbReference type="EMBL" id="TCS64806.1"/>
    </source>
</evidence>
<sequence length="324" mass="36033">MSKATDKPRVLVTRKLPDAVEARLRRDYDAVLQKEGEVLGAEEIAALAEKKDVVLSCAADPIRRDTIDRFPQSVRMIANYSVGFEHIDLEAARARGIVVTNTPDVLTDATADMAMMLMLSAARRMRDGEKMLRDKRWTGWNPTQLMGIEMTGKRLGIIGMGRIGRAVARRARAFDMTVHYHNRNRLTPEHELGAIYHGDPEELLRHSDFLSLHCPLTPTTRHFINAERIALLPERAVVVNTARGPVIDDAALIDALRTGRVAAAGLDVFEGEPDVNPGYFDLPNLVMLPHMGSATVETRNAMGFLVLDNMDAFFRGEEPPCRIA</sequence>
<evidence type="ECO:0000256" key="1">
    <source>
        <dbReference type="ARBA" id="ARBA00005854"/>
    </source>
</evidence>
<comment type="caution">
    <text evidence="7">The sequence shown here is derived from an EMBL/GenBank/DDBJ whole genome shotgun (WGS) entry which is preliminary data.</text>
</comment>
<feature type="domain" description="D-isomer specific 2-hydroxyacid dehydrogenase NAD-binding" evidence="6">
    <location>
        <begin position="115"/>
        <end position="292"/>
    </location>
</feature>